<dbReference type="PANTHER" id="PTHR43790:SF4">
    <property type="entry name" value="GUANOSINE IMPORT ATP-BINDING PROTEIN NUPO"/>
    <property type="match status" value="1"/>
</dbReference>
<dbReference type="EMBL" id="CP074133">
    <property type="protein sequence ID" value="QUX26325.1"/>
    <property type="molecule type" value="Genomic_DNA"/>
</dbReference>
<evidence type="ECO:0000256" key="1">
    <source>
        <dbReference type="ARBA" id="ARBA00022741"/>
    </source>
</evidence>
<keyword evidence="4" id="KW-1185">Reference proteome</keyword>
<dbReference type="InterPro" id="IPR027417">
    <property type="entry name" value="P-loop_NTPase"/>
</dbReference>
<protein>
    <recommendedName>
        <fullName evidence="5">ATP-binding cassette domain-containing protein</fullName>
    </recommendedName>
</protein>
<evidence type="ECO:0008006" key="5">
    <source>
        <dbReference type="Google" id="ProtNLM"/>
    </source>
</evidence>
<reference evidence="3 4" key="1">
    <citation type="submission" date="2021-05" db="EMBL/GenBank/DDBJ databases">
        <title>Direct Submission.</title>
        <authorList>
            <person name="Li K."/>
            <person name="Gao J."/>
        </authorList>
    </citation>
    <scope>NUCLEOTIDE SEQUENCE [LARGE SCALE GENOMIC DNA]</scope>
    <source>
        <strain evidence="3 4">Mg02</strain>
    </source>
</reference>
<sequence>MEDLSLAQNLMLGRLREFTGRFGVLDRRALRDRAADLAARFDVRAPGPDAPMSALSGGNQQKAVLARELSLDPLACVVAAHPTRGLDVGAVAAVLGHLRAAADRGAAVLVISGELEELLAVCDEVRVAYRGTLAGPVDPADPAARDRIAHLMAGAAA</sequence>
<dbReference type="Proteomes" id="UP000676079">
    <property type="component" value="Chromosome"/>
</dbReference>
<keyword evidence="1" id="KW-0547">Nucleotide-binding</keyword>
<keyword evidence="2" id="KW-0067">ATP-binding</keyword>
<evidence type="ECO:0000313" key="4">
    <source>
        <dbReference type="Proteomes" id="UP000676079"/>
    </source>
</evidence>
<accession>A0ABX8BVR6</accession>
<dbReference type="PANTHER" id="PTHR43790">
    <property type="entry name" value="CARBOHYDRATE TRANSPORT ATP-BINDING PROTEIN MG119-RELATED"/>
    <property type="match status" value="1"/>
</dbReference>
<dbReference type="InterPro" id="IPR050107">
    <property type="entry name" value="ABC_carbohydrate_import_ATPase"/>
</dbReference>
<name>A0ABX8BVR6_9ACTN</name>
<gene>
    <name evidence="3" type="ORF">KGD84_27240</name>
</gene>
<dbReference type="Gene3D" id="3.40.50.300">
    <property type="entry name" value="P-loop containing nucleotide triphosphate hydrolases"/>
    <property type="match status" value="1"/>
</dbReference>
<dbReference type="SUPFAM" id="SSF52540">
    <property type="entry name" value="P-loop containing nucleoside triphosphate hydrolases"/>
    <property type="match status" value="1"/>
</dbReference>
<organism evidence="3 4">
    <name type="scientific">Nocardiopsis changdeensis</name>
    <dbReference type="NCBI Taxonomy" id="2831969"/>
    <lineage>
        <taxon>Bacteria</taxon>
        <taxon>Bacillati</taxon>
        <taxon>Actinomycetota</taxon>
        <taxon>Actinomycetes</taxon>
        <taxon>Streptosporangiales</taxon>
        <taxon>Nocardiopsidaceae</taxon>
        <taxon>Nocardiopsis</taxon>
    </lineage>
</organism>
<evidence type="ECO:0000256" key="2">
    <source>
        <dbReference type="ARBA" id="ARBA00022840"/>
    </source>
</evidence>
<evidence type="ECO:0000313" key="3">
    <source>
        <dbReference type="EMBL" id="QUX26325.1"/>
    </source>
</evidence>
<proteinExistence type="predicted"/>